<dbReference type="GO" id="GO:0006364">
    <property type="term" value="P:rRNA processing"/>
    <property type="evidence" value="ECO:0007669"/>
    <property type="project" value="UniProtKB-UniRule"/>
</dbReference>
<dbReference type="EMBL" id="JAEPRB010000029">
    <property type="protein sequence ID" value="KAG2225363.1"/>
    <property type="molecule type" value="Genomic_DNA"/>
</dbReference>
<evidence type="ECO:0000256" key="6">
    <source>
        <dbReference type="ARBA" id="ARBA00023054"/>
    </source>
</evidence>
<sequence>MEHSLPSTAKVEPKIAVGGEVEKINRRVSGKSWKLQKTATGRTQKSKTLRNSWAKRSEERTKINQVKALEKQLKDEKQAAKDRKREITLERKKIQEEKERMEALAAKMSAKRLQRLRKREARKKARV</sequence>
<evidence type="ECO:0000256" key="5">
    <source>
        <dbReference type="ARBA" id="ARBA00022552"/>
    </source>
</evidence>
<evidence type="ECO:0000313" key="11">
    <source>
        <dbReference type="Proteomes" id="UP000646827"/>
    </source>
</evidence>
<accession>A0A8H7SBA5</accession>
<evidence type="ECO:0000256" key="4">
    <source>
        <dbReference type="ARBA" id="ARBA00022517"/>
    </source>
</evidence>
<dbReference type="Pfam" id="PF03879">
    <property type="entry name" value="Cgr1"/>
    <property type="match status" value="1"/>
</dbReference>
<keyword evidence="11" id="KW-1185">Reference proteome</keyword>
<evidence type="ECO:0000313" key="10">
    <source>
        <dbReference type="EMBL" id="KAG2225363.1"/>
    </source>
</evidence>
<keyword evidence="4 8" id="KW-0690">Ribosome biogenesis</keyword>
<proteinExistence type="inferred from homology"/>
<evidence type="ECO:0000256" key="8">
    <source>
        <dbReference type="RuleBase" id="RU363084"/>
    </source>
</evidence>
<dbReference type="Proteomes" id="UP000646827">
    <property type="component" value="Unassembled WGS sequence"/>
</dbReference>
<evidence type="ECO:0000256" key="3">
    <source>
        <dbReference type="ARBA" id="ARBA00007869"/>
    </source>
</evidence>
<dbReference type="GO" id="GO:0005730">
    <property type="term" value="C:nucleolus"/>
    <property type="evidence" value="ECO:0007669"/>
    <property type="project" value="UniProtKB-SubCell"/>
</dbReference>
<dbReference type="AlphaFoldDB" id="A0A8H7SBA5"/>
<feature type="region of interest" description="Disordered" evidence="9">
    <location>
        <begin position="35"/>
        <end position="59"/>
    </location>
</feature>
<evidence type="ECO:0000256" key="1">
    <source>
        <dbReference type="ARBA" id="ARBA00004090"/>
    </source>
</evidence>
<keyword evidence="7 8" id="KW-0539">Nucleus</keyword>
<evidence type="ECO:0000256" key="7">
    <source>
        <dbReference type="ARBA" id="ARBA00023242"/>
    </source>
</evidence>
<dbReference type="OrthoDB" id="277961at2759"/>
<comment type="subcellular location">
    <subcellularLocation>
        <location evidence="2 8">Nucleus</location>
        <location evidence="2 8">Nucleolus</location>
    </subcellularLocation>
</comment>
<keyword evidence="5 8" id="KW-0698">rRNA processing</keyword>
<keyword evidence="6" id="KW-0175">Coiled coil</keyword>
<organism evidence="10 11">
    <name type="scientific">Circinella minor</name>
    <dbReference type="NCBI Taxonomy" id="1195481"/>
    <lineage>
        <taxon>Eukaryota</taxon>
        <taxon>Fungi</taxon>
        <taxon>Fungi incertae sedis</taxon>
        <taxon>Mucoromycota</taxon>
        <taxon>Mucoromycotina</taxon>
        <taxon>Mucoromycetes</taxon>
        <taxon>Mucorales</taxon>
        <taxon>Lichtheimiaceae</taxon>
        <taxon>Circinella</taxon>
    </lineage>
</organism>
<protein>
    <recommendedName>
        <fullName evidence="8">rRNA-processing protein</fullName>
    </recommendedName>
</protein>
<comment type="caution">
    <text evidence="10">The sequence shown here is derived from an EMBL/GenBank/DDBJ whole genome shotgun (WGS) entry which is preliminary data.</text>
</comment>
<comment type="function">
    <text evidence="1 8">Involved in nucleolar integrity and required for processing of the pre-rRNA for the 60S ribosome subunit.</text>
</comment>
<evidence type="ECO:0000256" key="2">
    <source>
        <dbReference type="ARBA" id="ARBA00004604"/>
    </source>
</evidence>
<dbReference type="InterPro" id="IPR005579">
    <property type="entry name" value="Cgr1-like"/>
</dbReference>
<name>A0A8H7SBA5_9FUNG</name>
<comment type="similarity">
    <text evidence="3 8">Belongs to the CGR1 family.</text>
</comment>
<gene>
    <name evidence="10" type="ORF">INT45_005607</name>
</gene>
<reference evidence="10 11" key="1">
    <citation type="submission" date="2020-12" db="EMBL/GenBank/DDBJ databases">
        <title>Metabolic potential, ecology and presence of endohyphal bacteria is reflected in genomic diversity of Mucoromycotina.</title>
        <authorList>
            <person name="Muszewska A."/>
            <person name="Okrasinska A."/>
            <person name="Steczkiewicz K."/>
            <person name="Drgas O."/>
            <person name="Orlowska M."/>
            <person name="Perlinska-Lenart U."/>
            <person name="Aleksandrzak-Piekarczyk T."/>
            <person name="Szatraj K."/>
            <person name="Zielenkiewicz U."/>
            <person name="Pilsyk S."/>
            <person name="Malc E."/>
            <person name="Mieczkowski P."/>
            <person name="Kruszewska J.S."/>
            <person name="Biernat P."/>
            <person name="Pawlowska J."/>
        </authorList>
    </citation>
    <scope>NUCLEOTIDE SEQUENCE [LARGE SCALE GENOMIC DNA]</scope>
    <source>
        <strain evidence="10 11">CBS 142.35</strain>
    </source>
</reference>
<evidence type="ECO:0000256" key="9">
    <source>
        <dbReference type="SAM" id="MobiDB-lite"/>
    </source>
</evidence>